<gene>
    <name evidence="2" type="ORF">FBZ89_13610</name>
</gene>
<protein>
    <submittedName>
        <fullName evidence="2">Uncharacterized protein</fullName>
    </submittedName>
</protein>
<dbReference type="EMBL" id="VITN01000036">
    <property type="protein sequence ID" value="TWB10073.1"/>
    <property type="molecule type" value="Genomic_DNA"/>
</dbReference>
<proteinExistence type="predicted"/>
<comment type="caution">
    <text evidence="2">The sequence shown here is derived from an EMBL/GenBank/DDBJ whole genome shotgun (WGS) entry which is preliminary data.</text>
</comment>
<reference evidence="2 3" key="1">
    <citation type="submission" date="2019-06" db="EMBL/GenBank/DDBJ databases">
        <title>Genomic Encyclopedia of Type Strains, Phase IV (KMG-V): Genome sequencing to study the core and pangenomes of soil and plant-associated prokaryotes.</title>
        <authorList>
            <person name="Whitman W."/>
        </authorList>
    </citation>
    <scope>NUCLEOTIDE SEQUENCE [LARGE SCALE GENOMIC DNA]</scope>
    <source>
        <strain evidence="2 3">BR 11880</strain>
    </source>
</reference>
<feature type="compositionally biased region" description="Basic and acidic residues" evidence="1">
    <location>
        <begin position="136"/>
        <end position="146"/>
    </location>
</feature>
<dbReference type="AlphaFoldDB" id="A0A560EL28"/>
<evidence type="ECO:0000313" key="2">
    <source>
        <dbReference type="EMBL" id="TWB10073.1"/>
    </source>
</evidence>
<accession>A0A560EL28</accession>
<sequence length="275" mass="30603">MKKSGYTQADYDSAIALFERALCLFGLVGGLGSRARRGWGSIALHALEGSGSETFTRPTTVEDYIVAVKKQLPKHAHDPLPPYTAVGRDSRVEVVVPDDGNALSVLDTMGKAMQRYRSWGHTKKHSDSGPLVNDQPSEKNFQDDHDWFRKNSDPRFRTPDFVPRRSIFGLPHNYGDGFGVAPSQPGMDRRASPLLLHVHPLAADWFIGVALLLPARFLPGEQNGETLVTVKINQRNATRPYTVDWKVLNTLLDGYPQPDGKGRAPYFPNKRPVYP</sequence>
<organism evidence="2 3">
    <name type="scientific">Nitrospirillum amazonense</name>
    <dbReference type="NCBI Taxonomy" id="28077"/>
    <lineage>
        <taxon>Bacteria</taxon>
        <taxon>Pseudomonadati</taxon>
        <taxon>Pseudomonadota</taxon>
        <taxon>Alphaproteobacteria</taxon>
        <taxon>Rhodospirillales</taxon>
        <taxon>Azospirillaceae</taxon>
        <taxon>Nitrospirillum</taxon>
    </lineage>
</organism>
<evidence type="ECO:0000313" key="3">
    <source>
        <dbReference type="Proteomes" id="UP000319859"/>
    </source>
</evidence>
<name>A0A560EL28_9PROT</name>
<evidence type="ECO:0000256" key="1">
    <source>
        <dbReference type="SAM" id="MobiDB-lite"/>
    </source>
</evidence>
<dbReference type="OrthoDB" id="8480778at2"/>
<dbReference type="RefSeq" id="WP_145754395.1">
    <property type="nucleotide sequence ID" value="NZ_VITN01000036.1"/>
</dbReference>
<feature type="region of interest" description="Disordered" evidence="1">
    <location>
        <begin position="119"/>
        <end position="146"/>
    </location>
</feature>
<dbReference type="Proteomes" id="UP000319859">
    <property type="component" value="Unassembled WGS sequence"/>
</dbReference>